<gene>
    <name evidence="1" type="ORF">GCM10022232_59120</name>
</gene>
<keyword evidence="2" id="KW-1185">Reference proteome</keyword>
<sequence length="162" mass="17590">MCRLPCTVEGGQQWHRTDGCPGRLRAGRGNLRTVALSPVESRHDDLLEGPLLDPLDLFGDVLDRVSGIAEHSHTGLQTDHIALYEQDPVTDRRGGRPPGPHTLEATKDLTPGLIEEGTSSVRNAEGPARPGALVTTPRHKRSHWAFLNMGNVVGEGWLDDSP</sequence>
<accession>A0ABP7SDS2</accession>
<evidence type="ECO:0000313" key="2">
    <source>
        <dbReference type="Proteomes" id="UP001500456"/>
    </source>
</evidence>
<dbReference type="Proteomes" id="UP001500456">
    <property type="component" value="Unassembled WGS sequence"/>
</dbReference>
<reference evidence="2" key="1">
    <citation type="journal article" date="2019" name="Int. J. Syst. Evol. Microbiol.">
        <title>The Global Catalogue of Microorganisms (GCM) 10K type strain sequencing project: providing services to taxonomists for standard genome sequencing and annotation.</title>
        <authorList>
            <consortium name="The Broad Institute Genomics Platform"/>
            <consortium name="The Broad Institute Genome Sequencing Center for Infectious Disease"/>
            <person name="Wu L."/>
            <person name="Ma J."/>
        </authorList>
    </citation>
    <scope>NUCLEOTIDE SEQUENCE [LARGE SCALE GENOMIC DNA]</scope>
    <source>
        <strain evidence="2">JCM 16924</strain>
    </source>
</reference>
<organism evidence="1 2">
    <name type="scientific">Streptomyces plumbiresistens</name>
    <dbReference type="NCBI Taxonomy" id="511811"/>
    <lineage>
        <taxon>Bacteria</taxon>
        <taxon>Bacillati</taxon>
        <taxon>Actinomycetota</taxon>
        <taxon>Actinomycetes</taxon>
        <taxon>Kitasatosporales</taxon>
        <taxon>Streptomycetaceae</taxon>
        <taxon>Streptomyces</taxon>
    </lineage>
</organism>
<dbReference type="EMBL" id="BAAAZX010000018">
    <property type="protein sequence ID" value="GAA4010309.1"/>
    <property type="molecule type" value="Genomic_DNA"/>
</dbReference>
<proteinExistence type="predicted"/>
<protein>
    <submittedName>
        <fullName evidence="1">Uncharacterized protein</fullName>
    </submittedName>
</protein>
<name>A0ABP7SDS2_9ACTN</name>
<comment type="caution">
    <text evidence="1">The sequence shown here is derived from an EMBL/GenBank/DDBJ whole genome shotgun (WGS) entry which is preliminary data.</text>
</comment>
<evidence type="ECO:0000313" key="1">
    <source>
        <dbReference type="EMBL" id="GAA4010309.1"/>
    </source>
</evidence>